<protein>
    <submittedName>
        <fullName evidence="2">Uncharacterized protein</fullName>
    </submittedName>
</protein>
<sequence>MNAIVTLPIASFDLAHLTPAAPSPLEVILSASGPAFMGVFAPDGGRPELSTLREGIQRAQAFLDSCAAQTGALRDAAAPLPVEAIGRQIGAFVTAWPNASKADLAGYGAQLAEDVIERRPCRYALQAALRRLRHTSRFLPSIAEVLVAIDGEQSRIRGTLWHVSQIPTELDRARTALAAAKGRAKATRQRDGERSSLGGTA</sequence>
<reference evidence="2 3" key="1">
    <citation type="submission" date="2018-12" db="EMBL/GenBank/DDBJ databases">
        <authorList>
            <person name="Grouzdev D.S."/>
            <person name="Krutkina M.S."/>
        </authorList>
    </citation>
    <scope>NUCLEOTIDE SEQUENCE [LARGE SCALE GENOMIC DNA]</scope>
    <source>
        <strain evidence="2 3">RmlP026</strain>
    </source>
</reference>
<dbReference type="Proteomes" id="UP000290759">
    <property type="component" value="Unassembled WGS sequence"/>
</dbReference>
<comment type="caution">
    <text evidence="2">The sequence shown here is derived from an EMBL/GenBank/DDBJ whole genome shotgun (WGS) entry which is preliminary data.</text>
</comment>
<name>A0A4Q2U444_9HYPH</name>
<gene>
    <name evidence="2" type="ORF">D3273_23450</name>
</gene>
<organism evidence="2 3">
    <name type="scientific">Lichenibacterium minor</name>
    <dbReference type="NCBI Taxonomy" id="2316528"/>
    <lineage>
        <taxon>Bacteria</taxon>
        <taxon>Pseudomonadati</taxon>
        <taxon>Pseudomonadota</taxon>
        <taxon>Alphaproteobacteria</taxon>
        <taxon>Hyphomicrobiales</taxon>
        <taxon>Lichenihabitantaceae</taxon>
        <taxon>Lichenibacterium</taxon>
    </lineage>
</organism>
<accession>A0A4Q2U444</accession>
<keyword evidence="3" id="KW-1185">Reference proteome</keyword>
<dbReference type="RefSeq" id="WP_129229325.1">
    <property type="nucleotide sequence ID" value="NZ_QYBB01000048.1"/>
</dbReference>
<feature type="region of interest" description="Disordered" evidence="1">
    <location>
        <begin position="181"/>
        <end position="201"/>
    </location>
</feature>
<evidence type="ECO:0000313" key="2">
    <source>
        <dbReference type="EMBL" id="RYC29545.1"/>
    </source>
</evidence>
<evidence type="ECO:0000313" key="3">
    <source>
        <dbReference type="Proteomes" id="UP000290759"/>
    </source>
</evidence>
<dbReference type="AlphaFoldDB" id="A0A4Q2U444"/>
<proteinExistence type="predicted"/>
<reference evidence="2 3" key="2">
    <citation type="submission" date="2019-02" db="EMBL/GenBank/DDBJ databases">
        <title>'Lichenibacterium ramalinii' gen. nov. sp. nov., 'Lichenibacterium minor' gen. nov. sp. nov.</title>
        <authorList>
            <person name="Pankratov T."/>
        </authorList>
    </citation>
    <scope>NUCLEOTIDE SEQUENCE [LARGE SCALE GENOMIC DNA]</scope>
    <source>
        <strain evidence="2 3">RmlP026</strain>
    </source>
</reference>
<evidence type="ECO:0000256" key="1">
    <source>
        <dbReference type="SAM" id="MobiDB-lite"/>
    </source>
</evidence>
<dbReference type="EMBL" id="QYBB01000048">
    <property type="protein sequence ID" value="RYC29545.1"/>
    <property type="molecule type" value="Genomic_DNA"/>
</dbReference>